<protein>
    <recommendedName>
        <fullName evidence="3">hexokinase</fullName>
        <ecNumber evidence="3">2.7.1.1</ecNumber>
    </recommendedName>
</protein>
<dbReference type="Pfam" id="PF03727">
    <property type="entry name" value="Hexokinase_2"/>
    <property type="match status" value="1"/>
</dbReference>
<comment type="pathway">
    <text evidence="2">Carbohydrate metabolism; hexose metabolism.</text>
</comment>
<feature type="region of interest" description="Disordered" evidence="5">
    <location>
        <begin position="1"/>
        <end position="23"/>
    </location>
</feature>
<proteinExistence type="predicted"/>
<evidence type="ECO:0000256" key="3">
    <source>
        <dbReference type="ARBA" id="ARBA00012324"/>
    </source>
</evidence>
<dbReference type="Proteomes" id="UP000813463">
    <property type="component" value="Chromosome 5"/>
</dbReference>
<dbReference type="SUPFAM" id="SSF53067">
    <property type="entry name" value="Actin-like ATPase domain"/>
    <property type="match status" value="1"/>
</dbReference>
<accession>A0ABM3QNB8</accession>
<evidence type="ECO:0000256" key="2">
    <source>
        <dbReference type="ARBA" id="ARBA00005028"/>
    </source>
</evidence>
<evidence type="ECO:0000259" key="6">
    <source>
        <dbReference type="Pfam" id="PF03727"/>
    </source>
</evidence>
<evidence type="ECO:0000256" key="4">
    <source>
        <dbReference type="ARBA" id="ARBA00023152"/>
    </source>
</evidence>
<reference evidence="7" key="1">
    <citation type="journal article" date="2021" name="Nat. Commun.">
        <title>Genomic analyses provide insights into spinach domestication and the genetic basis of agronomic traits.</title>
        <authorList>
            <person name="Cai X."/>
            <person name="Sun X."/>
            <person name="Xu C."/>
            <person name="Sun H."/>
            <person name="Wang X."/>
            <person name="Ge C."/>
            <person name="Zhang Z."/>
            <person name="Wang Q."/>
            <person name="Fei Z."/>
            <person name="Jiao C."/>
            <person name="Wang Q."/>
        </authorList>
    </citation>
    <scope>NUCLEOTIDE SEQUENCE [LARGE SCALE GENOMIC DNA]</scope>
    <source>
        <strain evidence="7">cv. Varoflay</strain>
    </source>
</reference>
<dbReference type="InterPro" id="IPR043129">
    <property type="entry name" value="ATPase_NBD"/>
</dbReference>
<dbReference type="GeneID" id="110784578"/>
<name>A0ABM3QNB8_SPIOL</name>
<feature type="domain" description="Hexokinase C-terminal" evidence="6">
    <location>
        <begin position="86"/>
        <end position="117"/>
    </location>
</feature>
<evidence type="ECO:0000313" key="8">
    <source>
        <dbReference type="RefSeq" id="XP_056684857.1"/>
    </source>
</evidence>
<dbReference type="EC" id="2.7.1.1" evidence="3"/>
<comment type="pathway">
    <text evidence="1">Carbohydrate degradation.</text>
</comment>
<reference evidence="8" key="2">
    <citation type="submission" date="2025-08" db="UniProtKB">
        <authorList>
            <consortium name="RefSeq"/>
        </authorList>
    </citation>
    <scope>IDENTIFICATION</scope>
    <source>
        <tissue evidence="8">Leaf</tissue>
    </source>
</reference>
<dbReference type="Gene3D" id="3.40.367.20">
    <property type="match status" value="1"/>
</dbReference>
<keyword evidence="4" id="KW-0324">Glycolysis</keyword>
<gene>
    <name evidence="8" type="primary">LOC110784578</name>
</gene>
<evidence type="ECO:0000313" key="7">
    <source>
        <dbReference type="Proteomes" id="UP000813463"/>
    </source>
</evidence>
<organism evidence="7 8">
    <name type="scientific">Spinacia oleracea</name>
    <name type="common">Spinach</name>
    <dbReference type="NCBI Taxonomy" id="3562"/>
    <lineage>
        <taxon>Eukaryota</taxon>
        <taxon>Viridiplantae</taxon>
        <taxon>Streptophyta</taxon>
        <taxon>Embryophyta</taxon>
        <taxon>Tracheophyta</taxon>
        <taxon>Spermatophyta</taxon>
        <taxon>Magnoliopsida</taxon>
        <taxon>eudicotyledons</taxon>
        <taxon>Gunneridae</taxon>
        <taxon>Pentapetalae</taxon>
        <taxon>Caryophyllales</taxon>
        <taxon>Chenopodiaceae</taxon>
        <taxon>Chenopodioideae</taxon>
        <taxon>Anserineae</taxon>
        <taxon>Spinacia</taxon>
    </lineage>
</organism>
<dbReference type="RefSeq" id="XP_056684857.1">
    <property type="nucleotide sequence ID" value="XM_056828879.1"/>
</dbReference>
<sequence>MRETLEVRLAASEEERKAAEKEMQEKQEIAKGALAEQELIMEQVVQESKLLQQEAEENSKEPMCVMWRGRMPFLSCLAKYQSREQLGMDAANPGEQIFEKTISGMYLGEIVRRVAWEDFSLISSKQLAAGLINLGDMSYKTFFKYCN</sequence>
<dbReference type="InterPro" id="IPR022673">
    <property type="entry name" value="Hexokinase_C"/>
</dbReference>
<evidence type="ECO:0000256" key="5">
    <source>
        <dbReference type="SAM" id="MobiDB-lite"/>
    </source>
</evidence>
<dbReference type="PANTHER" id="PTHR48459">
    <property type="entry name" value="CUE DOMAIN-CONTAINING PROTEIN"/>
    <property type="match status" value="1"/>
</dbReference>
<evidence type="ECO:0000256" key="1">
    <source>
        <dbReference type="ARBA" id="ARBA00004921"/>
    </source>
</evidence>
<keyword evidence="7" id="KW-1185">Reference proteome</keyword>
<dbReference type="PANTHER" id="PTHR48459:SF1">
    <property type="entry name" value="CUE DOMAIN-CONTAINING PROTEIN"/>
    <property type="match status" value="1"/>
</dbReference>